<name>A0ABT5WXP2_9SPHN</name>
<dbReference type="Proteomes" id="UP001216253">
    <property type="component" value="Unassembled WGS sequence"/>
</dbReference>
<keyword evidence="1" id="KW-0472">Membrane</keyword>
<evidence type="ECO:0000313" key="3">
    <source>
        <dbReference type="Proteomes" id="UP001216253"/>
    </source>
</evidence>
<keyword evidence="1" id="KW-0812">Transmembrane</keyword>
<accession>A0ABT5WXP2</accession>
<organism evidence="2 3">
    <name type="scientific">Novosphingobium album</name>
    <name type="common">ex Liu et al. 2023</name>
    <dbReference type="NCBI Taxonomy" id="3031130"/>
    <lineage>
        <taxon>Bacteria</taxon>
        <taxon>Pseudomonadati</taxon>
        <taxon>Pseudomonadota</taxon>
        <taxon>Alphaproteobacteria</taxon>
        <taxon>Sphingomonadales</taxon>
        <taxon>Sphingomonadaceae</taxon>
        <taxon>Novosphingobium</taxon>
    </lineage>
</organism>
<comment type="caution">
    <text evidence="2">The sequence shown here is derived from an EMBL/GenBank/DDBJ whole genome shotgun (WGS) entry which is preliminary data.</text>
</comment>
<protein>
    <submittedName>
        <fullName evidence="2">Uncharacterized protein</fullName>
    </submittedName>
</protein>
<feature type="transmembrane region" description="Helical" evidence="1">
    <location>
        <begin position="21"/>
        <end position="38"/>
    </location>
</feature>
<keyword evidence="3" id="KW-1185">Reference proteome</keyword>
<reference evidence="2 3" key="1">
    <citation type="submission" date="2023-03" db="EMBL/GenBank/DDBJ databases">
        <title>NovoSphingobium album sp. nov. isolated from polycyclic aromatic hydrocarbons- and heavy-metal polluted soil.</title>
        <authorList>
            <person name="Liu Z."/>
            <person name="Wang K."/>
        </authorList>
    </citation>
    <scope>NUCLEOTIDE SEQUENCE [LARGE SCALE GENOMIC DNA]</scope>
    <source>
        <strain evidence="2 3">H3SJ31-1</strain>
    </source>
</reference>
<evidence type="ECO:0000256" key="1">
    <source>
        <dbReference type="SAM" id="Phobius"/>
    </source>
</evidence>
<evidence type="ECO:0000313" key="2">
    <source>
        <dbReference type="EMBL" id="MDE8654488.1"/>
    </source>
</evidence>
<dbReference type="EMBL" id="JARESE010000084">
    <property type="protein sequence ID" value="MDE8654488.1"/>
    <property type="molecule type" value="Genomic_DNA"/>
</dbReference>
<proteinExistence type="predicted"/>
<keyword evidence="1" id="KW-1133">Transmembrane helix</keyword>
<gene>
    <name evidence="2" type="ORF">PYV00_22580</name>
</gene>
<dbReference type="RefSeq" id="WP_275230604.1">
    <property type="nucleotide sequence ID" value="NZ_JARESE010000084.1"/>
</dbReference>
<sequence>MATYTAEEVGRIYKIKKKPNPWGWILLVLFLLLLVSNCHH</sequence>